<dbReference type="AlphaFoldDB" id="A0A662Z3S9"/>
<feature type="transmembrane region" description="Helical" evidence="7">
    <location>
        <begin position="12"/>
        <end position="31"/>
    </location>
</feature>
<comment type="subcellular location">
    <subcellularLocation>
        <location evidence="1">Membrane</location>
        <topology evidence="1">Multi-pass membrane protein</topology>
    </subcellularLocation>
</comment>
<protein>
    <submittedName>
        <fullName evidence="10">Cation diffusion facilitator family transporter</fullName>
    </submittedName>
</protein>
<dbReference type="InterPro" id="IPR002524">
    <property type="entry name" value="Cation_efflux"/>
</dbReference>
<evidence type="ECO:0000313" key="10">
    <source>
        <dbReference type="EMBL" id="SEV86212.1"/>
    </source>
</evidence>
<reference evidence="10 11" key="1">
    <citation type="submission" date="2016-10" db="EMBL/GenBank/DDBJ databases">
        <authorList>
            <person name="Varghese N."/>
            <person name="Submissions S."/>
        </authorList>
    </citation>
    <scope>NUCLEOTIDE SEQUENCE [LARGE SCALE GENOMIC DNA]</scope>
    <source>
        <strain evidence="10 11">IBRC-M10081</strain>
    </source>
</reference>
<feature type="transmembrane region" description="Helical" evidence="7">
    <location>
        <begin position="187"/>
        <end position="205"/>
    </location>
</feature>
<dbReference type="EMBL" id="FOIT01000001">
    <property type="protein sequence ID" value="SEV86212.1"/>
    <property type="molecule type" value="Genomic_DNA"/>
</dbReference>
<evidence type="ECO:0000256" key="3">
    <source>
        <dbReference type="ARBA" id="ARBA00022448"/>
    </source>
</evidence>
<dbReference type="Pfam" id="PF16916">
    <property type="entry name" value="ZT_dimer"/>
    <property type="match status" value="1"/>
</dbReference>
<evidence type="ECO:0000256" key="7">
    <source>
        <dbReference type="SAM" id="Phobius"/>
    </source>
</evidence>
<dbReference type="InterPro" id="IPR036837">
    <property type="entry name" value="Cation_efflux_CTD_sf"/>
</dbReference>
<dbReference type="Pfam" id="PF01545">
    <property type="entry name" value="Cation_efflux"/>
    <property type="match status" value="1"/>
</dbReference>
<keyword evidence="5 7" id="KW-1133">Transmembrane helix</keyword>
<proteinExistence type="inferred from homology"/>
<dbReference type="Gene3D" id="3.30.70.1350">
    <property type="entry name" value="Cation efflux protein, cytoplasmic domain"/>
    <property type="match status" value="1"/>
</dbReference>
<dbReference type="Gene3D" id="1.20.1510.10">
    <property type="entry name" value="Cation efflux protein transmembrane domain"/>
    <property type="match status" value="1"/>
</dbReference>
<gene>
    <name evidence="10" type="ORF">SAMN05192557_0565</name>
</gene>
<dbReference type="GO" id="GO:0016020">
    <property type="term" value="C:membrane"/>
    <property type="evidence" value="ECO:0007669"/>
    <property type="project" value="UniProtKB-SubCell"/>
</dbReference>
<evidence type="ECO:0000256" key="2">
    <source>
        <dbReference type="ARBA" id="ARBA00008114"/>
    </source>
</evidence>
<name>A0A662Z3S9_9STAP</name>
<evidence type="ECO:0000256" key="1">
    <source>
        <dbReference type="ARBA" id="ARBA00004141"/>
    </source>
</evidence>
<evidence type="ECO:0000313" key="11">
    <source>
        <dbReference type="Proteomes" id="UP000243605"/>
    </source>
</evidence>
<comment type="similarity">
    <text evidence="2">Belongs to the cation diffusion facilitator (CDF) transporter (TC 2.A.4) family.</text>
</comment>
<dbReference type="PANTHER" id="PTHR43840">
    <property type="entry name" value="MITOCHONDRIAL METAL TRANSPORTER 1-RELATED"/>
    <property type="match status" value="1"/>
</dbReference>
<dbReference type="Proteomes" id="UP000243605">
    <property type="component" value="Unassembled WGS sequence"/>
</dbReference>
<evidence type="ECO:0000256" key="5">
    <source>
        <dbReference type="ARBA" id="ARBA00022989"/>
    </source>
</evidence>
<feature type="domain" description="Cation efflux protein cytoplasmic" evidence="9">
    <location>
        <begin position="217"/>
        <end position="295"/>
    </location>
</feature>
<dbReference type="FunFam" id="1.20.1510.10:FF:000006">
    <property type="entry name" value="Divalent cation efflux transporter"/>
    <property type="match status" value="1"/>
</dbReference>
<feature type="transmembrane region" description="Helical" evidence="7">
    <location>
        <begin position="111"/>
        <end position="131"/>
    </location>
</feature>
<accession>A0A662Z3S9</accession>
<keyword evidence="6 7" id="KW-0472">Membrane</keyword>
<evidence type="ECO:0000256" key="6">
    <source>
        <dbReference type="ARBA" id="ARBA00023136"/>
    </source>
</evidence>
<dbReference type="InterPro" id="IPR027469">
    <property type="entry name" value="Cation_efflux_TMD_sf"/>
</dbReference>
<dbReference type="PANTHER" id="PTHR43840:SF15">
    <property type="entry name" value="MITOCHONDRIAL METAL TRANSPORTER 1-RELATED"/>
    <property type="match status" value="1"/>
</dbReference>
<dbReference type="InterPro" id="IPR058533">
    <property type="entry name" value="Cation_efflux_TM"/>
</dbReference>
<dbReference type="SUPFAM" id="SSF160240">
    <property type="entry name" value="Cation efflux protein cytoplasmic domain-like"/>
    <property type="match status" value="1"/>
</dbReference>
<feature type="domain" description="Cation efflux protein transmembrane" evidence="8">
    <location>
        <begin position="14"/>
        <end position="210"/>
    </location>
</feature>
<dbReference type="SUPFAM" id="SSF161111">
    <property type="entry name" value="Cation efflux protein transmembrane domain-like"/>
    <property type="match status" value="1"/>
</dbReference>
<organism evidence="10 11">
    <name type="scientific">Aliicoccus persicus</name>
    <dbReference type="NCBI Taxonomy" id="930138"/>
    <lineage>
        <taxon>Bacteria</taxon>
        <taxon>Bacillati</taxon>
        <taxon>Bacillota</taxon>
        <taxon>Bacilli</taxon>
        <taxon>Bacillales</taxon>
        <taxon>Staphylococcaceae</taxon>
        <taxon>Aliicoccus</taxon>
    </lineage>
</organism>
<dbReference type="InterPro" id="IPR050291">
    <property type="entry name" value="CDF_Transporter"/>
</dbReference>
<keyword evidence="4 7" id="KW-0812">Transmembrane</keyword>
<evidence type="ECO:0000259" key="8">
    <source>
        <dbReference type="Pfam" id="PF01545"/>
    </source>
</evidence>
<keyword evidence="11" id="KW-1185">Reference proteome</keyword>
<feature type="transmembrane region" description="Helical" evidence="7">
    <location>
        <begin position="162"/>
        <end position="181"/>
    </location>
</feature>
<keyword evidence="3" id="KW-0813">Transport</keyword>
<evidence type="ECO:0000259" key="9">
    <source>
        <dbReference type="Pfam" id="PF16916"/>
    </source>
</evidence>
<sequence>MSNRAKQAMFATTLGVVVNIVLTIIKLWGGIVGNSRALIADAVHSASDVISSFVVLFGVRAANKPPDDDHPYGHGKYESVAALIVAILLIVIGIEILVSSVQLIFANEAPQVPKVIALVIIVISIVVKEGLYQYKIRLGRRIKSDALIADAWHHRSDSISSIVALIGVGIAMIGGQFGIPYLHFFDVIAGAFIAAIIMYVGYGLAKDSVRLSAELILDKEESMKFYETVEAIDGVIQIDSLYARTHGSYLVIDMKIGVKKTLTVEEGHDIAEFVRSELMRKYEEVSEVFVHVNPY</sequence>
<dbReference type="NCBIfam" id="TIGR01297">
    <property type="entry name" value="CDF"/>
    <property type="match status" value="1"/>
</dbReference>
<evidence type="ECO:0000256" key="4">
    <source>
        <dbReference type="ARBA" id="ARBA00022692"/>
    </source>
</evidence>
<dbReference type="GO" id="GO:0008324">
    <property type="term" value="F:monoatomic cation transmembrane transporter activity"/>
    <property type="evidence" value="ECO:0007669"/>
    <property type="project" value="InterPro"/>
</dbReference>
<feature type="transmembrane region" description="Helical" evidence="7">
    <location>
        <begin position="80"/>
        <end position="105"/>
    </location>
</feature>
<dbReference type="InterPro" id="IPR027470">
    <property type="entry name" value="Cation_efflux_CTD"/>
</dbReference>